<dbReference type="Gene3D" id="2.60.40.10">
    <property type="entry name" value="Immunoglobulins"/>
    <property type="match status" value="2"/>
</dbReference>
<evidence type="ECO:0000256" key="5">
    <source>
        <dbReference type="ARBA" id="ARBA00023136"/>
    </source>
</evidence>
<feature type="region of interest" description="Disordered" evidence="6">
    <location>
        <begin position="1"/>
        <end position="52"/>
    </location>
</feature>
<dbReference type="InterPro" id="IPR013783">
    <property type="entry name" value="Ig-like_fold"/>
</dbReference>
<evidence type="ECO:0000256" key="4">
    <source>
        <dbReference type="ARBA" id="ARBA00022989"/>
    </source>
</evidence>
<comment type="similarity">
    <text evidence="2">Belongs to the VAMP-associated protein (VAP) (TC 9.B.17) family.</text>
</comment>
<dbReference type="Proteomes" id="UP000783686">
    <property type="component" value="Unassembled WGS sequence"/>
</dbReference>
<dbReference type="InterPro" id="IPR008962">
    <property type="entry name" value="PapD-like_sf"/>
</dbReference>
<proteinExistence type="inferred from homology"/>
<dbReference type="EMBL" id="CAJFDH010000002">
    <property type="protein sequence ID" value="CAD5210866.1"/>
    <property type="molecule type" value="Genomic_DNA"/>
</dbReference>
<dbReference type="AlphaFoldDB" id="A0A811K4H1"/>
<feature type="domain" description="MSP" evidence="7">
    <location>
        <begin position="320"/>
        <end position="436"/>
    </location>
</feature>
<evidence type="ECO:0000256" key="6">
    <source>
        <dbReference type="SAM" id="MobiDB-lite"/>
    </source>
</evidence>
<keyword evidence="3" id="KW-0812">Transmembrane</keyword>
<dbReference type="PANTHER" id="PTHR10809">
    <property type="entry name" value="VESICLE-ASSOCIATED MEMBRANE PROTEIN-ASSOCIATED PROTEIN"/>
    <property type="match status" value="1"/>
</dbReference>
<dbReference type="PANTHER" id="PTHR10809:SF6">
    <property type="entry name" value="AT11025P-RELATED"/>
    <property type="match status" value="1"/>
</dbReference>
<feature type="domain" description="MSP" evidence="7">
    <location>
        <begin position="455"/>
        <end position="572"/>
    </location>
</feature>
<feature type="compositionally biased region" description="Basic and acidic residues" evidence="6">
    <location>
        <begin position="242"/>
        <end position="255"/>
    </location>
</feature>
<sequence>MNKEESVALGAPAASSSGGGNNASNENDGGGGEGGGAANAGGGGGSFFLGQGMATPTVNAQLTTNGNGGGNDAAGGGAAGGSFFLGQGMATPTVSGPAQTNAAGATAGAEGGGPAGGSFFLGQAPPVQIKYDNVGTSAPAANGGAPAGGYGGSGYLGQDMQKGANSGYAAPTALGGAGPTKQESCFLGAPAPGVTSGFIGAKPIPKAESPVQKQKDKSVKVYKAHSFKPKPKPAVSPAKNTSVKEIKESRKDVSQKIKKQKTPKVEPEEEKEKQQPSEKNADKQEPSDAEPKAETPQKKTTWKGKQKQPEMNLAKGEIKSLVTDPEKLVFTYPYDKPQLVNVKITNVSHSIVAYKVMASVPQHYRVRGKQGALYPGESEQATIRLEPLKDLNSAIKENHRILIQNTPCKSKTIKKDFWKEVERPNCVRVAVKLLLEGEEKSKLKEDEYVPTSNDGIIVEPNRELVFQGPFDDIVTAAICVINNTDKFMYIKAMVTNPIPFRVRPNFSCINPRAMQVLAAMVEPIRDLSKIRKKKNKFMIEYTEGDEAFPNFEEYWSSCSKFQSVKLKARFNE</sequence>
<feature type="region of interest" description="Disordered" evidence="6">
    <location>
        <begin position="135"/>
        <end position="316"/>
    </location>
</feature>
<evidence type="ECO:0000256" key="3">
    <source>
        <dbReference type="ARBA" id="ARBA00022692"/>
    </source>
</evidence>
<dbReference type="Pfam" id="PF00635">
    <property type="entry name" value="Motile_Sperm"/>
    <property type="match status" value="2"/>
</dbReference>
<dbReference type="SUPFAM" id="SSF49354">
    <property type="entry name" value="PapD-like"/>
    <property type="match status" value="2"/>
</dbReference>
<evidence type="ECO:0000313" key="8">
    <source>
        <dbReference type="EMBL" id="CAD5210866.1"/>
    </source>
</evidence>
<evidence type="ECO:0000256" key="2">
    <source>
        <dbReference type="ARBA" id="ARBA00008932"/>
    </source>
</evidence>
<keyword evidence="9" id="KW-1185">Reference proteome</keyword>
<organism evidence="8 9">
    <name type="scientific">Bursaphelenchus okinawaensis</name>
    <dbReference type="NCBI Taxonomy" id="465554"/>
    <lineage>
        <taxon>Eukaryota</taxon>
        <taxon>Metazoa</taxon>
        <taxon>Ecdysozoa</taxon>
        <taxon>Nematoda</taxon>
        <taxon>Chromadorea</taxon>
        <taxon>Rhabditida</taxon>
        <taxon>Tylenchina</taxon>
        <taxon>Tylenchomorpha</taxon>
        <taxon>Aphelenchoidea</taxon>
        <taxon>Aphelenchoididae</taxon>
        <taxon>Bursaphelenchus</taxon>
    </lineage>
</organism>
<feature type="region of interest" description="Disordered" evidence="6">
    <location>
        <begin position="91"/>
        <end position="110"/>
    </location>
</feature>
<dbReference type="Proteomes" id="UP000614601">
    <property type="component" value="Unassembled WGS sequence"/>
</dbReference>
<protein>
    <recommendedName>
        <fullName evidence="7">MSP domain-containing protein</fullName>
    </recommendedName>
</protein>
<dbReference type="GO" id="GO:0061817">
    <property type="term" value="P:endoplasmic reticulum-plasma membrane tethering"/>
    <property type="evidence" value="ECO:0007669"/>
    <property type="project" value="TreeGrafter"/>
</dbReference>
<dbReference type="GO" id="GO:0033149">
    <property type="term" value="F:FFAT motif binding"/>
    <property type="evidence" value="ECO:0007669"/>
    <property type="project" value="TreeGrafter"/>
</dbReference>
<evidence type="ECO:0000256" key="1">
    <source>
        <dbReference type="ARBA" id="ARBA00004211"/>
    </source>
</evidence>
<dbReference type="EMBL" id="CAJFCW020000002">
    <property type="protein sequence ID" value="CAG9092256.1"/>
    <property type="molecule type" value="Genomic_DNA"/>
</dbReference>
<feature type="compositionally biased region" description="Low complexity" evidence="6">
    <location>
        <begin position="10"/>
        <end position="27"/>
    </location>
</feature>
<dbReference type="GO" id="GO:0005886">
    <property type="term" value="C:plasma membrane"/>
    <property type="evidence" value="ECO:0007669"/>
    <property type="project" value="TreeGrafter"/>
</dbReference>
<dbReference type="InterPro" id="IPR016763">
    <property type="entry name" value="VAP"/>
</dbReference>
<comment type="caution">
    <text evidence="8">The sequence shown here is derived from an EMBL/GenBank/DDBJ whole genome shotgun (WGS) entry which is preliminary data.</text>
</comment>
<feature type="compositionally biased region" description="Gly residues" evidence="6">
    <location>
        <begin position="145"/>
        <end position="155"/>
    </location>
</feature>
<accession>A0A811K4H1</accession>
<feature type="compositionally biased region" description="Low complexity" evidence="6">
    <location>
        <begin position="135"/>
        <end position="144"/>
    </location>
</feature>
<dbReference type="InterPro" id="IPR000535">
    <property type="entry name" value="MSP_dom"/>
</dbReference>
<evidence type="ECO:0000259" key="7">
    <source>
        <dbReference type="PROSITE" id="PS50202"/>
    </source>
</evidence>
<feature type="compositionally biased region" description="Basic and acidic residues" evidence="6">
    <location>
        <begin position="263"/>
        <end position="297"/>
    </location>
</feature>
<evidence type="ECO:0000313" key="9">
    <source>
        <dbReference type="Proteomes" id="UP000614601"/>
    </source>
</evidence>
<feature type="compositionally biased region" description="Basic residues" evidence="6">
    <location>
        <begin position="220"/>
        <end position="231"/>
    </location>
</feature>
<dbReference type="OrthoDB" id="264603at2759"/>
<dbReference type="PROSITE" id="PS50202">
    <property type="entry name" value="MSP"/>
    <property type="match status" value="2"/>
</dbReference>
<dbReference type="GO" id="GO:0090158">
    <property type="term" value="P:endoplasmic reticulum membrane organization"/>
    <property type="evidence" value="ECO:0007669"/>
    <property type="project" value="TreeGrafter"/>
</dbReference>
<keyword evidence="4" id="KW-1133">Transmembrane helix</keyword>
<name>A0A811K4H1_9BILA</name>
<dbReference type="GO" id="GO:0005789">
    <property type="term" value="C:endoplasmic reticulum membrane"/>
    <property type="evidence" value="ECO:0007669"/>
    <property type="project" value="InterPro"/>
</dbReference>
<keyword evidence="5" id="KW-0472">Membrane</keyword>
<comment type="subcellular location">
    <subcellularLocation>
        <location evidence="1">Membrane</location>
        <topology evidence="1">Single-pass type IV membrane protein</topology>
    </subcellularLocation>
</comment>
<feature type="compositionally biased region" description="Gly residues" evidence="6">
    <location>
        <begin position="28"/>
        <end position="47"/>
    </location>
</feature>
<reference evidence="8" key="1">
    <citation type="submission" date="2020-09" db="EMBL/GenBank/DDBJ databases">
        <authorList>
            <person name="Kikuchi T."/>
        </authorList>
    </citation>
    <scope>NUCLEOTIDE SEQUENCE</scope>
    <source>
        <strain evidence="8">SH1</strain>
    </source>
</reference>
<feature type="compositionally biased region" description="Low complexity" evidence="6">
    <location>
        <begin position="96"/>
        <end position="108"/>
    </location>
</feature>
<gene>
    <name evidence="8" type="ORF">BOKJ2_LOCUS3408</name>
</gene>